<dbReference type="InterPro" id="IPR035423">
    <property type="entry name" value="M60-like_N"/>
</dbReference>
<dbReference type="InterPro" id="IPR008979">
    <property type="entry name" value="Galactose-bd-like_sf"/>
</dbReference>
<keyword evidence="2" id="KW-0106">Calcium</keyword>
<organism evidence="6 7">
    <name type="scientific">Paenibacillus flagellatus</name>
    <dbReference type="NCBI Taxonomy" id="2211139"/>
    <lineage>
        <taxon>Bacteria</taxon>
        <taxon>Bacillati</taxon>
        <taxon>Bacillota</taxon>
        <taxon>Bacilli</taxon>
        <taxon>Bacillales</taxon>
        <taxon>Paenibacillaceae</taxon>
        <taxon>Paenibacillus</taxon>
    </lineage>
</organism>
<feature type="chain" id="PRO_5016037764" description="Peptidase M60 domain-containing protein" evidence="4">
    <location>
        <begin position="35"/>
        <end position="972"/>
    </location>
</feature>
<evidence type="ECO:0000313" key="7">
    <source>
        <dbReference type="Proteomes" id="UP000247476"/>
    </source>
</evidence>
<dbReference type="GO" id="GO:0046872">
    <property type="term" value="F:metal ion binding"/>
    <property type="evidence" value="ECO:0007669"/>
    <property type="project" value="UniProtKB-KW"/>
</dbReference>
<dbReference type="InterPro" id="IPR051244">
    <property type="entry name" value="TCAF"/>
</dbReference>
<dbReference type="SMART" id="SM00607">
    <property type="entry name" value="FTP"/>
    <property type="match status" value="1"/>
</dbReference>
<keyword evidence="4" id="KW-0732">Signal</keyword>
<keyword evidence="1" id="KW-0479">Metal-binding</keyword>
<dbReference type="PROSITE" id="PS51723">
    <property type="entry name" value="PEPTIDASE_M60"/>
    <property type="match status" value="1"/>
</dbReference>
<accession>A0A2V5KLB9</accession>
<dbReference type="Gene3D" id="3.40.390.80">
    <property type="entry name" value="Peptidase M60, enhancin-like domain 2"/>
    <property type="match status" value="1"/>
</dbReference>
<dbReference type="Gene3D" id="2.60.120.260">
    <property type="entry name" value="Galactose-binding domain-like"/>
    <property type="match status" value="1"/>
</dbReference>
<dbReference type="InterPro" id="IPR031161">
    <property type="entry name" value="Peptidase_M60_dom"/>
</dbReference>
<name>A0A2V5KLB9_9BACL</name>
<dbReference type="Pfam" id="PF17291">
    <property type="entry name" value="M60-like_N"/>
    <property type="match status" value="1"/>
</dbReference>
<gene>
    <name evidence="6" type="ORF">DLM86_24440</name>
</gene>
<dbReference type="PANTHER" id="PTHR15730">
    <property type="entry name" value="EXPERIMENTAL AUTOIMMUNE PROSTATITIS ANTIGEN 2-RELATED"/>
    <property type="match status" value="1"/>
</dbReference>
<dbReference type="SUPFAM" id="SSF49785">
    <property type="entry name" value="Galactose-binding domain-like"/>
    <property type="match status" value="1"/>
</dbReference>
<keyword evidence="3" id="KW-1015">Disulfide bond</keyword>
<dbReference type="Gene3D" id="1.10.390.30">
    <property type="entry name" value="Peptidase M60, enhancin-like domain 3"/>
    <property type="match status" value="1"/>
</dbReference>
<evidence type="ECO:0000256" key="3">
    <source>
        <dbReference type="ARBA" id="ARBA00023157"/>
    </source>
</evidence>
<dbReference type="Proteomes" id="UP000247476">
    <property type="component" value="Unassembled WGS sequence"/>
</dbReference>
<evidence type="ECO:0000256" key="4">
    <source>
        <dbReference type="SAM" id="SignalP"/>
    </source>
</evidence>
<comment type="caution">
    <text evidence="6">The sequence shown here is derived from an EMBL/GenBank/DDBJ whole genome shotgun (WGS) entry which is preliminary data.</text>
</comment>
<evidence type="ECO:0000256" key="2">
    <source>
        <dbReference type="ARBA" id="ARBA00022837"/>
    </source>
</evidence>
<dbReference type="PANTHER" id="PTHR15730:SF5">
    <property type="entry name" value="SI:CH211-210B2.2-RELATED"/>
    <property type="match status" value="1"/>
</dbReference>
<evidence type="ECO:0000313" key="6">
    <source>
        <dbReference type="EMBL" id="PYI51567.1"/>
    </source>
</evidence>
<proteinExistence type="predicted"/>
<feature type="domain" description="Peptidase M60" evidence="5">
    <location>
        <begin position="445"/>
        <end position="741"/>
    </location>
</feature>
<feature type="signal peptide" evidence="4">
    <location>
        <begin position="1"/>
        <end position="34"/>
    </location>
</feature>
<evidence type="ECO:0000256" key="1">
    <source>
        <dbReference type="ARBA" id="ARBA00022723"/>
    </source>
</evidence>
<dbReference type="Pfam" id="PF13402">
    <property type="entry name" value="Peptidase_M60"/>
    <property type="match status" value="1"/>
</dbReference>
<sequence length="972" mass="107057">MKERFEMKQWYAKFTTMVCISALTASLFSLPAFAAGDRSGSLQSDTVTASAYGSVTQATYGPTLTPPDVLQQDFDILYRDLSGIPTFKSLYTGGVLAIGESAFPIAAHPKRSPMIAASRYGQGRIVVAGNENYFNLGKTYSDGRSTLARNMLLWLTDESHTNNGLGNDKTNRYEDALAGSGKKIRLATTKSYYTVDPSLPIEVVKLGSWTDTALKPQKIAVAHVDWRMTDDEMEALDQYVREGGAVVVALQGWTLDYGKPTKLNNDFALQKFLNRAGIALSTGIAASEDSIVPATPFDKANHYHSLRMIDQAKALENGTITADQLEIGAPGADAGAKLAQLTQIVGETISSITSAAPLYETMRNEMAAVQQTTPLPINKSALLYRSILLNYVFSTASLEPNGTVSPYHAVWPGAVANDAPTVNDRDIEVNFDYFKPDYLRAHVPVQWTSTGLYAPAGGVVTLEVPEGTTDLEVQVGAHTDNLMSKTTWERAPIIAHKQKLVPGLNRIGSPYGGLIYLIPTKIKENTKVTVTISGAVEAPFYDLGKTTPEQWEAIRHAPAPFAELQSNRIVLTVPSSAIRNLDNPEQLMRRWDTIVEHYDELIGLGPDKPVPHTGHELRYRYVVDKQISAGYMHAGTPIMMHNDSYVQRMLDANEIFTTVWGLWHELGHNYQQSPWTWNGIGEATCNLFGMYMLERYTGKSLQKSDYDKAFEWLNSTAANKSYSHSVPGNMVFWKQLQMAYGWDLYTKLFTYYRDMPAGQLPGSDQQKIDTFVLTASKLAGENLLEFFDKWALKYSPEARVGVEALNLPAPQHPIWKLTEFPTEPERPNLALGKPADQSSTAYEGIASRAVDGITSGAWSGNSVTHTNVESQPWWQVDLGESKAIGEIAIWNRTDSCCKSRLTNYYVFVSDLPFASHSLAGTLAQPGVWSSLQTETAGSPTKVSVGKTGRYVKIQLTGRNALNLAEVQVIPNE</sequence>
<reference evidence="6 7" key="1">
    <citation type="submission" date="2018-05" db="EMBL/GenBank/DDBJ databases">
        <title>Paenibacillus flagellatus sp. nov., isolated from selenium mineral soil.</title>
        <authorList>
            <person name="Dai X."/>
        </authorList>
    </citation>
    <scope>NUCLEOTIDE SEQUENCE [LARGE SCALE GENOMIC DNA]</scope>
    <source>
        <strain evidence="6 7">DXL2</strain>
    </source>
</reference>
<protein>
    <recommendedName>
        <fullName evidence="5">Peptidase M60 domain-containing protein</fullName>
    </recommendedName>
</protein>
<dbReference type="InterPro" id="IPR042279">
    <property type="entry name" value="Pep_M60_3"/>
</dbReference>
<dbReference type="Gene3D" id="2.60.120.1250">
    <property type="entry name" value="Peptidase M60, enhancin-like domain 1"/>
    <property type="match status" value="1"/>
</dbReference>
<keyword evidence="7" id="KW-1185">Reference proteome</keyword>
<dbReference type="EMBL" id="QJVJ01000012">
    <property type="protein sequence ID" value="PYI51567.1"/>
    <property type="molecule type" value="Genomic_DNA"/>
</dbReference>
<dbReference type="SMART" id="SM01276">
    <property type="entry name" value="M60-like"/>
    <property type="match status" value="1"/>
</dbReference>
<dbReference type="InterPro" id="IPR006585">
    <property type="entry name" value="FTP1"/>
</dbReference>
<dbReference type="AlphaFoldDB" id="A0A2V5KLB9"/>
<evidence type="ECO:0000259" key="5">
    <source>
        <dbReference type="PROSITE" id="PS51723"/>
    </source>
</evidence>
<dbReference type="Pfam" id="PF22633">
    <property type="entry name" value="F5_F8_type_C_2"/>
    <property type="match status" value="1"/>
</dbReference>